<evidence type="ECO:0000313" key="5">
    <source>
        <dbReference type="EMBL" id="KAL3799639.1"/>
    </source>
</evidence>
<keyword evidence="2" id="KW-0677">Repeat</keyword>
<protein>
    <submittedName>
        <fullName evidence="5">Uncharacterized protein</fullName>
    </submittedName>
</protein>
<dbReference type="GO" id="GO:0005737">
    <property type="term" value="C:cytoplasm"/>
    <property type="evidence" value="ECO:0007669"/>
    <property type="project" value="UniProtKB-ARBA"/>
</dbReference>
<dbReference type="EMBL" id="JALLPJ020000180">
    <property type="protein sequence ID" value="KAL3799639.1"/>
    <property type="molecule type" value="Genomic_DNA"/>
</dbReference>
<comment type="similarity">
    <text evidence="3">Belongs to the WD repeat PROPPIN family.</text>
</comment>
<dbReference type="InterPro" id="IPR001680">
    <property type="entry name" value="WD40_rpt"/>
</dbReference>
<feature type="region of interest" description="Disordered" evidence="4">
    <location>
        <begin position="79"/>
        <end position="121"/>
    </location>
</feature>
<dbReference type="Pfam" id="PF21032">
    <property type="entry name" value="PROPPIN"/>
    <property type="match status" value="1"/>
</dbReference>
<dbReference type="InterPro" id="IPR048720">
    <property type="entry name" value="PROPPIN"/>
</dbReference>
<evidence type="ECO:0000313" key="6">
    <source>
        <dbReference type="Proteomes" id="UP001530400"/>
    </source>
</evidence>
<dbReference type="InterPro" id="IPR015943">
    <property type="entry name" value="WD40/YVTN_repeat-like_dom_sf"/>
</dbReference>
<gene>
    <name evidence="5" type="ORF">ACHAWO_008955</name>
</gene>
<comment type="caution">
    <text evidence="5">The sequence shown here is derived from an EMBL/GenBank/DDBJ whole genome shotgun (WGS) entry which is preliminary data.</text>
</comment>
<proteinExistence type="inferred from homology"/>
<keyword evidence="6" id="KW-1185">Reference proteome</keyword>
<dbReference type="AlphaFoldDB" id="A0ABD3QHM4"/>
<sequence>MKSNADLNETDVASETAALPEIEEDEHLSESLFHSCIDASEFFDADDANDLKQDERKNETNIIHASNNAQVEPCTDAIRMNTNNSSSQNSQPSSSAATPQNGTSNSSSTTNSSWSHLPTPQTKVNSITFNRERTCLIIATSHGVRIRTLESLHYGLFQTQRASNSSNNATKDLADCSEEWVYDVPFQSGVTYAQLLHTSSTLAVILPHSPRCCFLYNAKNVINPLAALPMSAAVKRVEITKKILVCITADGRLHIFQNNIETGERPVWIQTLNVMHPSDTVRNISRGCNIYYSGSYFDLLSPKEDECYLVCKSFNGTAGTLRVYDPTEITEVEVSSMNVSINSGGISAAAASAQSGEIRKKVRKRCHLHTTIDAHEHPVTRMLIGSSASSSFVATASSKGTNIRVFGLPHGHQLYEFHRGSRSCQILSLSWNGMGDRLISYGSSNTIHIFEWNNQQKKKECTILEHSHADARDFEEIRESSNQGNAAKDDISEKPLFKRIGASIRQHTVGNPGSTAPLKHRSFAKLKYQSVLPREQQQLVVALLDRFDANVVSGSKSRENTVVMCSSNGELRQYSVTANGSTKLVQLEDVLIK</sequence>
<reference evidence="5 6" key="1">
    <citation type="submission" date="2024-10" db="EMBL/GenBank/DDBJ databases">
        <title>Updated reference genomes for cyclostephanoid diatoms.</title>
        <authorList>
            <person name="Roberts W.R."/>
            <person name="Alverson A.J."/>
        </authorList>
    </citation>
    <scope>NUCLEOTIDE SEQUENCE [LARGE SCALE GENOMIC DNA]</scope>
    <source>
        <strain evidence="5 6">AJA010-31</strain>
    </source>
</reference>
<dbReference type="PANTHER" id="PTHR11227">
    <property type="entry name" value="WD-REPEAT PROTEIN INTERACTING WITH PHOSPHOINOSIDES WIPI -RELATED"/>
    <property type="match status" value="1"/>
</dbReference>
<dbReference type="Gene3D" id="2.130.10.10">
    <property type="entry name" value="YVTN repeat-like/Quinoprotein amine dehydrogenase"/>
    <property type="match status" value="1"/>
</dbReference>
<evidence type="ECO:0000256" key="1">
    <source>
        <dbReference type="ARBA" id="ARBA00022574"/>
    </source>
</evidence>
<evidence type="ECO:0000256" key="4">
    <source>
        <dbReference type="SAM" id="MobiDB-lite"/>
    </source>
</evidence>
<feature type="region of interest" description="Disordered" evidence="4">
    <location>
        <begin position="1"/>
        <end position="26"/>
    </location>
</feature>
<name>A0ABD3QHM4_9STRA</name>
<dbReference type="Proteomes" id="UP001530400">
    <property type="component" value="Unassembled WGS sequence"/>
</dbReference>
<dbReference type="SUPFAM" id="SSF50978">
    <property type="entry name" value="WD40 repeat-like"/>
    <property type="match status" value="1"/>
</dbReference>
<organism evidence="5 6">
    <name type="scientific">Cyclotella atomus</name>
    <dbReference type="NCBI Taxonomy" id="382360"/>
    <lineage>
        <taxon>Eukaryota</taxon>
        <taxon>Sar</taxon>
        <taxon>Stramenopiles</taxon>
        <taxon>Ochrophyta</taxon>
        <taxon>Bacillariophyta</taxon>
        <taxon>Coscinodiscophyceae</taxon>
        <taxon>Thalassiosirophycidae</taxon>
        <taxon>Stephanodiscales</taxon>
        <taxon>Stephanodiscaceae</taxon>
        <taxon>Cyclotella</taxon>
    </lineage>
</organism>
<dbReference type="InterPro" id="IPR036322">
    <property type="entry name" value="WD40_repeat_dom_sf"/>
</dbReference>
<evidence type="ECO:0000256" key="3">
    <source>
        <dbReference type="ARBA" id="ARBA00025740"/>
    </source>
</evidence>
<evidence type="ECO:0000256" key="2">
    <source>
        <dbReference type="ARBA" id="ARBA00022737"/>
    </source>
</evidence>
<feature type="compositionally biased region" description="Polar residues" evidence="4">
    <location>
        <begin position="1"/>
        <end position="13"/>
    </location>
</feature>
<keyword evidence="1" id="KW-0853">WD repeat</keyword>
<accession>A0ABD3QHM4</accession>
<feature type="compositionally biased region" description="Low complexity" evidence="4">
    <location>
        <begin position="81"/>
        <end position="115"/>
    </location>
</feature>
<dbReference type="SMART" id="SM00320">
    <property type="entry name" value="WD40"/>
    <property type="match status" value="2"/>
</dbReference>